<sequence>MRMFTRREGAGVEILRLDIEPWIVAPACKQACWTSEPVIKDWVDQMQKELITLTDTASGMQHLIQIYHKHSPHFTVETNNAIELVATAAGNIERLLANRSEALKRLATEAERYQMEHDWMRYDNEDEKIVYYNAKEDLNQTEEAKRENKRYIPDDFDIDPDFKRLVSYNTTAVHIPTDIYERLWVVRLGFIIVLMCASSSVCVNAFERERERKKHFGLAAKLCRYVCDPCPCDKLDAFPGCSNQVIGIRICIPLHAVKFKEKIIFYLSFKTSKKVMEEVSVMSHTVRLESFPIMVANINLMIQVGREKAPLPSVCVFSTIILNELNWTEALEDVFRKNKEEDPSLLWQVFGSATGLARYYPASPWINSSNSADKIDLYDVRMRPWSRADTSFAERCICMLHEHDHTSEHLDACTQTHCLKQSKPNTRRNWLQQDSKTQIILVLNCRSGSISGLTLKLIRTSVSKMLETLSDDDYVNVVYFNDQARYASCFENLVQANVRNKRKLKEAVQEITAKGITNYRSGFELAFKQLAQMNVSRANCNKIIMLFTDGGEEKAEEIFKKYNPNQAVRIFTFSVGQHNYDKGPIQWMACANKGYYYEIPSIGAIRINTQEYLDVLGRPMVKESKKAKQVQWTNVYLDALELGLVITGTLPVFNKTNTGSKKAQKFQNQLILGVMAIDVSLEDIKRLTPRFTFGPNGYYFAIDPNGYVLLHPNLQPLTAKFDEPVTLDFLDAELESDIKVERYIDLTQRTYTFAPVKGTDYSLALVLPEYSKHYIQANIGDTITQAKFSESLLADKFDEYGYTFIAPRVYCKDLKPPEKDKNNTEFLMEFNNYIDTKTPNHPLCNVELVNRLLLDAGITSELIKIWKKKDLHAGLSWKVEAETYESSVYKRSLDNDLYIFTPTPYPRENSSDDSVLVSRAVNININDITLKPAGAKFLSLCKLLAFLSRFMSFSRWLVPFLSPKTLGESAANRAVTVNSLFVLLRRIGNFFGVIDPILMRNLVNSSLFTSKKTFDYQSLCDPKKKSKVAAGPRSVYVPTIADILNVGWWATAAAWSVLQQLLVSITFPNFLDAAEMDDELSEAMRKEVCTTEQTQYYFETNQLTFRGNIDCENCTRMYHAEKLPKTNLVFIIADAKPTCSSCDTKPLIQDEQPCILLPFTWQQNVGLLIQRADVLKFFPDSSHPADGPNPCERAQNPRYRKGPAACFDNTEHWSPPAEIRGIQRFILIGDYGTFSGLMSLMKEIGLP</sequence>
<evidence type="ECO:0000313" key="19">
    <source>
        <dbReference type="Proteomes" id="UP000298787"/>
    </source>
</evidence>
<dbReference type="Pfam" id="PF08399">
    <property type="entry name" value="VWA_N"/>
    <property type="match status" value="2"/>
</dbReference>
<dbReference type="EMBL" id="ML240529">
    <property type="protein sequence ID" value="TKS65201.1"/>
    <property type="molecule type" value="Genomic_DNA"/>
</dbReference>
<dbReference type="SUPFAM" id="SSF53300">
    <property type="entry name" value="vWA-like"/>
    <property type="match status" value="1"/>
</dbReference>
<keyword evidence="19" id="KW-1185">Reference proteome</keyword>
<keyword evidence="4" id="KW-0109">Calcium transport</keyword>
<dbReference type="STRING" id="240159.A0A4U5TWM8"/>
<dbReference type="GO" id="GO:0046872">
    <property type="term" value="F:metal ion binding"/>
    <property type="evidence" value="ECO:0007669"/>
    <property type="project" value="UniProtKB-KW"/>
</dbReference>
<keyword evidence="10" id="KW-0851">Voltage-gated channel</keyword>
<dbReference type="PROSITE" id="PS50234">
    <property type="entry name" value="VWFA"/>
    <property type="match status" value="1"/>
</dbReference>
<evidence type="ECO:0000256" key="3">
    <source>
        <dbReference type="ARBA" id="ARBA00022448"/>
    </source>
</evidence>
<dbReference type="GO" id="GO:0005245">
    <property type="term" value="F:voltage-gated calcium channel activity"/>
    <property type="evidence" value="ECO:0007669"/>
    <property type="project" value="TreeGrafter"/>
</dbReference>
<feature type="domain" description="VWFA" evidence="17">
    <location>
        <begin position="438"/>
        <end position="616"/>
    </location>
</feature>
<dbReference type="SMART" id="SM00327">
    <property type="entry name" value="VWA"/>
    <property type="match status" value="1"/>
</dbReference>
<evidence type="ECO:0000256" key="11">
    <source>
        <dbReference type="ARBA" id="ARBA00022989"/>
    </source>
</evidence>
<comment type="similarity">
    <text evidence="2">Belongs to the calcium channel subunit alpha-2/delta family.</text>
</comment>
<dbReference type="PANTHER" id="PTHR10166">
    <property type="entry name" value="VOLTAGE-DEPENDENT CALCIUM CHANNEL SUBUNIT ALPHA-2/DELTA-RELATED"/>
    <property type="match status" value="1"/>
</dbReference>
<dbReference type="InterPro" id="IPR013680">
    <property type="entry name" value="VDCC_a2/dsu"/>
</dbReference>
<keyword evidence="13" id="KW-0472">Membrane</keyword>
<reference evidence="18 19" key="1">
    <citation type="submission" date="2019-01" db="EMBL/GenBank/DDBJ databases">
        <title>Genome Assembly of Collichthys lucidus.</title>
        <authorList>
            <person name="Cai M."/>
            <person name="Xiao S."/>
        </authorList>
    </citation>
    <scope>NUCLEOTIDE SEQUENCE [LARGE SCALE GENOMIC DNA]</scope>
    <source>
        <strain evidence="18">JT15FE1705JMU</strain>
        <tissue evidence="18">Muscle</tissue>
    </source>
</reference>
<evidence type="ECO:0000256" key="4">
    <source>
        <dbReference type="ARBA" id="ARBA00022568"/>
    </source>
</evidence>
<comment type="subcellular location">
    <subcellularLocation>
        <location evidence="1">Membrane</location>
        <topology evidence="1">Single-pass type I membrane protein</topology>
    </subcellularLocation>
</comment>
<accession>A0A4U5TWM8</accession>
<evidence type="ECO:0000256" key="1">
    <source>
        <dbReference type="ARBA" id="ARBA00004479"/>
    </source>
</evidence>
<dbReference type="Pfam" id="PF08473">
    <property type="entry name" value="VGCC_alpha2"/>
    <property type="match status" value="3"/>
</dbReference>
<keyword evidence="15" id="KW-0325">Glycoprotein</keyword>
<organism evidence="18 19">
    <name type="scientific">Collichthys lucidus</name>
    <name type="common">Big head croaker</name>
    <name type="synonym">Sciaena lucida</name>
    <dbReference type="NCBI Taxonomy" id="240159"/>
    <lineage>
        <taxon>Eukaryota</taxon>
        <taxon>Metazoa</taxon>
        <taxon>Chordata</taxon>
        <taxon>Craniata</taxon>
        <taxon>Vertebrata</taxon>
        <taxon>Euteleostomi</taxon>
        <taxon>Actinopterygii</taxon>
        <taxon>Neopterygii</taxon>
        <taxon>Teleostei</taxon>
        <taxon>Neoteleostei</taxon>
        <taxon>Acanthomorphata</taxon>
        <taxon>Eupercaria</taxon>
        <taxon>Sciaenidae</taxon>
        <taxon>Collichthys</taxon>
    </lineage>
</organism>
<evidence type="ECO:0000256" key="2">
    <source>
        <dbReference type="ARBA" id="ARBA00007060"/>
    </source>
</evidence>
<dbReference type="PANTHER" id="PTHR10166:SF6">
    <property type="entry name" value="VOLTAGE-DEPENDENT CALCIUM CHANNEL SUBUNIT ALPHA-2_DELTA-1"/>
    <property type="match status" value="1"/>
</dbReference>
<keyword evidence="6" id="KW-0812">Transmembrane</keyword>
<name>A0A4U5TWM8_COLLU</name>
<dbReference type="InterPro" id="IPR036465">
    <property type="entry name" value="vWFA_dom_sf"/>
</dbReference>
<keyword evidence="14" id="KW-1015">Disulfide bond</keyword>
<keyword evidence="8" id="KW-0732">Signal</keyword>
<evidence type="ECO:0000256" key="16">
    <source>
        <dbReference type="ARBA" id="ARBA00023303"/>
    </source>
</evidence>
<evidence type="ECO:0000256" key="14">
    <source>
        <dbReference type="ARBA" id="ARBA00023157"/>
    </source>
</evidence>
<dbReference type="Gene3D" id="3.30.450.20">
    <property type="entry name" value="PAS domain"/>
    <property type="match status" value="1"/>
</dbReference>
<dbReference type="AlphaFoldDB" id="A0A4U5TWM8"/>
<dbReference type="InterPro" id="IPR013608">
    <property type="entry name" value="VWA_N"/>
</dbReference>
<evidence type="ECO:0000256" key="5">
    <source>
        <dbReference type="ARBA" id="ARBA00022673"/>
    </source>
</evidence>
<dbReference type="InterPro" id="IPR002035">
    <property type="entry name" value="VWF_A"/>
</dbReference>
<proteinExistence type="inferred from homology"/>
<evidence type="ECO:0000256" key="10">
    <source>
        <dbReference type="ARBA" id="ARBA00022882"/>
    </source>
</evidence>
<evidence type="ECO:0000256" key="15">
    <source>
        <dbReference type="ARBA" id="ARBA00023180"/>
    </source>
</evidence>
<evidence type="ECO:0000313" key="18">
    <source>
        <dbReference type="EMBL" id="TKS65201.1"/>
    </source>
</evidence>
<evidence type="ECO:0000256" key="13">
    <source>
        <dbReference type="ARBA" id="ARBA00023136"/>
    </source>
</evidence>
<gene>
    <name evidence="18" type="ORF">D9C73_027788</name>
</gene>
<keyword evidence="16" id="KW-0407">Ion channel</keyword>
<evidence type="ECO:0000256" key="12">
    <source>
        <dbReference type="ARBA" id="ARBA00023065"/>
    </source>
</evidence>
<keyword evidence="11" id="KW-1133">Transmembrane helix</keyword>
<dbReference type="CDD" id="cd18774">
    <property type="entry name" value="PDC2_HK_sensor"/>
    <property type="match status" value="1"/>
</dbReference>
<evidence type="ECO:0000259" key="17">
    <source>
        <dbReference type="PROSITE" id="PS50234"/>
    </source>
</evidence>
<keyword evidence="12" id="KW-0406">Ion transport</keyword>
<dbReference type="Proteomes" id="UP000298787">
    <property type="component" value="Unassembled WGS sequence"/>
</dbReference>
<protein>
    <submittedName>
        <fullName evidence="18">Voltage-dependent calcium channel subunit alpha-2/delta-1</fullName>
    </submittedName>
</protein>
<keyword evidence="9" id="KW-0106">Calcium</keyword>
<keyword evidence="3" id="KW-0813">Transport</keyword>
<evidence type="ECO:0000256" key="9">
    <source>
        <dbReference type="ARBA" id="ARBA00022837"/>
    </source>
</evidence>
<keyword evidence="5" id="KW-0107">Calcium channel</keyword>
<evidence type="ECO:0000256" key="7">
    <source>
        <dbReference type="ARBA" id="ARBA00022723"/>
    </source>
</evidence>
<dbReference type="Pfam" id="PF00092">
    <property type="entry name" value="VWA"/>
    <property type="match status" value="1"/>
</dbReference>
<dbReference type="FunFam" id="3.40.50.410:FF:000006">
    <property type="entry name" value="voltage-dependent calcium channel subunit alpha-2/delta-1 isoform X1"/>
    <property type="match status" value="1"/>
</dbReference>
<dbReference type="Gene3D" id="3.40.50.410">
    <property type="entry name" value="von Willebrand factor, type A domain"/>
    <property type="match status" value="1"/>
</dbReference>
<evidence type="ECO:0000256" key="8">
    <source>
        <dbReference type="ARBA" id="ARBA00022729"/>
    </source>
</evidence>
<keyword evidence="7" id="KW-0479">Metal-binding</keyword>
<dbReference type="GO" id="GO:1990454">
    <property type="term" value="C:L-type voltage-gated calcium channel complex"/>
    <property type="evidence" value="ECO:0007669"/>
    <property type="project" value="TreeGrafter"/>
</dbReference>
<evidence type="ECO:0000256" key="6">
    <source>
        <dbReference type="ARBA" id="ARBA00022692"/>
    </source>
</evidence>
<dbReference type="InterPro" id="IPR051173">
    <property type="entry name" value="Ca_channel_alpha-2/delta"/>
</dbReference>